<reference evidence="9" key="1">
    <citation type="journal article" date="2016" name="Front. Plant Sci.">
        <title>Genome-Wide Identification and Expression Analysis of the WRKY Gene Family in Cassava.</title>
        <authorList>
            <person name="Wei Y."/>
            <person name="Shi H."/>
            <person name="Xia Z."/>
            <person name="Tie W."/>
            <person name="Ding Z."/>
            <person name="Yan Y."/>
            <person name="Wang W."/>
            <person name="Hu W."/>
            <person name="Li K."/>
        </authorList>
    </citation>
    <scope>NUCLEOTIDE SEQUENCE</scope>
</reference>
<evidence type="ECO:0000256" key="7">
    <source>
        <dbReference type="SAM" id="MobiDB-lite"/>
    </source>
</evidence>
<dbReference type="GO" id="GO:0005634">
    <property type="term" value="C:nucleus"/>
    <property type="evidence" value="ECO:0007669"/>
    <property type="project" value="UniProtKB-SubCell"/>
</dbReference>
<keyword evidence="3" id="KW-0238">DNA-binding</keyword>
<dbReference type="FunFam" id="2.20.25.80:FF:000002">
    <property type="entry name" value="probable WRKY transcription factor 31"/>
    <property type="match status" value="1"/>
</dbReference>
<organism evidence="9">
    <name type="scientific">Manihot esculenta</name>
    <name type="common">Cassava</name>
    <name type="synonym">Jatropha manihot</name>
    <dbReference type="NCBI Taxonomy" id="3983"/>
    <lineage>
        <taxon>Eukaryota</taxon>
        <taxon>Viridiplantae</taxon>
        <taxon>Streptophyta</taxon>
        <taxon>Embryophyta</taxon>
        <taxon>Tracheophyta</taxon>
        <taxon>Spermatophyta</taxon>
        <taxon>Magnoliopsida</taxon>
        <taxon>eudicotyledons</taxon>
        <taxon>Gunneridae</taxon>
        <taxon>Pentapetalae</taxon>
        <taxon>rosids</taxon>
        <taxon>fabids</taxon>
        <taxon>Malpighiales</taxon>
        <taxon>Euphorbiaceae</taxon>
        <taxon>Crotonoideae</taxon>
        <taxon>Manihoteae</taxon>
        <taxon>Manihot</taxon>
    </lineage>
</organism>
<evidence type="ECO:0000256" key="3">
    <source>
        <dbReference type="ARBA" id="ARBA00023125"/>
    </source>
</evidence>
<feature type="compositionally biased region" description="Low complexity" evidence="7">
    <location>
        <begin position="589"/>
        <end position="620"/>
    </location>
</feature>
<evidence type="ECO:0000256" key="4">
    <source>
        <dbReference type="ARBA" id="ARBA00023163"/>
    </source>
</evidence>
<dbReference type="EMBL" id="KT827591">
    <property type="protein sequence ID" value="AMO00384.1"/>
    <property type="molecule type" value="mRNA"/>
</dbReference>
<dbReference type="SMART" id="SM00774">
    <property type="entry name" value="WRKY"/>
    <property type="match status" value="1"/>
</dbReference>
<dbReference type="Pfam" id="PF03106">
    <property type="entry name" value="WRKY"/>
    <property type="match status" value="1"/>
</dbReference>
<feature type="region of interest" description="Disordered" evidence="7">
    <location>
        <begin position="199"/>
        <end position="222"/>
    </location>
</feature>
<keyword evidence="2" id="KW-0805">Transcription regulation</keyword>
<evidence type="ECO:0000313" key="9">
    <source>
        <dbReference type="EMBL" id="AMO00384.1"/>
    </source>
</evidence>
<dbReference type="SUPFAM" id="SSF118290">
    <property type="entry name" value="WRKY DNA-binding domain"/>
    <property type="match status" value="1"/>
</dbReference>
<comment type="subcellular location">
    <subcellularLocation>
        <location evidence="1">Nucleus</location>
    </subcellularLocation>
</comment>
<feature type="compositionally biased region" description="Basic and acidic residues" evidence="7">
    <location>
        <begin position="285"/>
        <end position="297"/>
    </location>
</feature>
<dbReference type="PROSITE" id="PS50811">
    <property type="entry name" value="WRKY"/>
    <property type="match status" value="1"/>
</dbReference>
<keyword evidence="6" id="KW-0175">Coiled coil</keyword>
<dbReference type="InterPro" id="IPR003657">
    <property type="entry name" value="WRKY_dom"/>
</dbReference>
<evidence type="ECO:0000259" key="8">
    <source>
        <dbReference type="PROSITE" id="PS50811"/>
    </source>
</evidence>
<dbReference type="Gene3D" id="2.20.25.80">
    <property type="entry name" value="WRKY domain"/>
    <property type="match status" value="1"/>
</dbReference>
<keyword evidence="4" id="KW-0804">Transcription</keyword>
<dbReference type="GO" id="GO:0003700">
    <property type="term" value="F:DNA-binding transcription factor activity"/>
    <property type="evidence" value="ECO:0007669"/>
    <property type="project" value="InterPro"/>
</dbReference>
<dbReference type="AlphaFoldDB" id="A0A140H8M0"/>
<dbReference type="GO" id="GO:0043565">
    <property type="term" value="F:sequence-specific DNA binding"/>
    <property type="evidence" value="ECO:0007669"/>
    <property type="project" value="InterPro"/>
</dbReference>
<proteinExistence type="evidence at transcript level"/>
<feature type="compositionally biased region" description="Polar residues" evidence="7">
    <location>
        <begin position="299"/>
        <end position="322"/>
    </location>
</feature>
<keyword evidence="5" id="KW-0539">Nucleus</keyword>
<dbReference type="PANTHER" id="PTHR31429">
    <property type="entry name" value="WRKY TRANSCRIPTION FACTOR 36-RELATED"/>
    <property type="match status" value="1"/>
</dbReference>
<dbReference type="InterPro" id="IPR036576">
    <property type="entry name" value="WRKY_dom_sf"/>
</dbReference>
<evidence type="ECO:0000256" key="5">
    <source>
        <dbReference type="ARBA" id="ARBA00023242"/>
    </source>
</evidence>
<dbReference type="OMA" id="HQENDQH"/>
<dbReference type="PANTHER" id="PTHR31429:SF50">
    <property type="entry name" value="WRKY DOMAIN-CONTAINING PROTEIN"/>
    <property type="match status" value="1"/>
</dbReference>
<protein>
    <submittedName>
        <fullName evidence="9">WRKY transcription factor 16</fullName>
    </submittedName>
</protein>
<name>A0A140H8M0_MANES</name>
<feature type="region of interest" description="Disordered" evidence="7">
    <location>
        <begin position="242"/>
        <end position="322"/>
    </location>
</feature>
<feature type="coiled-coil region" evidence="6">
    <location>
        <begin position="149"/>
        <end position="183"/>
    </location>
</feature>
<sequence length="620" mass="67186">MAKGIISGLSIDSDLITSTFFIHNPTDLLNPLLHKNFDLQSHGCHSCCCFSVSSSHYPIPIHLNSTTHDHRRHNSDDNKRTVIDEMDFFAKKEHDDDDRVEPSNGHGFKDNKIPTRLEFDVNTGLNLLTTNTSSEQSMVDDGISSTMEDKRAKSEIVTLQAELERIKMENLRLREMINQVTSNYNALQIHLVRVMEDQKPRENNEDHEQDGELEDNKKNGGNEAVVPRQFMDLSLAAAAAAANGGGGDTDELSLSSSEGRSQDRSRSPGNNEENRNNNEDGMVFDQDKKANIGREDSPDQGSQGWSSNKVARFNSSKSNVDQTEATIRKARVSVRARSEAPMITDGCQWRKYGQKMAKGNPCPRAYYRCTMAAGCPVRKQVQRCAEDRTILITTYEGTHNHPLPPAAMAMASTTSSAARMLLSGSMSSADGIMNPNFLTRTLLPCSSSMATISASAPFPTVTLDLTQNPNPLQFQRQPSQFQVPFPNPTQNFANSPAAAASLLPQLFGQALYNQSKFSGLQMSQETEANNKLGHQSQAAAINQQQGHQNSLADTVTAATAAIAADPNFTAALAAAITSIIGGGGGGGHPSSISNSNASNSNLTTTTSTSGNNKNSSFQGN</sequence>
<evidence type="ECO:0000256" key="6">
    <source>
        <dbReference type="SAM" id="Coils"/>
    </source>
</evidence>
<feature type="region of interest" description="Disordered" evidence="7">
    <location>
        <begin position="583"/>
        <end position="620"/>
    </location>
</feature>
<accession>A0A140H8M0</accession>
<feature type="domain" description="WRKY" evidence="8">
    <location>
        <begin position="338"/>
        <end position="404"/>
    </location>
</feature>
<feature type="compositionally biased region" description="Basic and acidic residues" evidence="7">
    <location>
        <begin position="260"/>
        <end position="278"/>
    </location>
</feature>
<evidence type="ECO:0000256" key="2">
    <source>
        <dbReference type="ARBA" id="ARBA00023015"/>
    </source>
</evidence>
<dbReference type="InterPro" id="IPR044810">
    <property type="entry name" value="WRKY_plant"/>
</dbReference>
<evidence type="ECO:0000256" key="1">
    <source>
        <dbReference type="ARBA" id="ARBA00004123"/>
    </source>
</evidence>